<dbReference type="OrthoDB" id="5591421at2759"/>
<feature type="compositionally biased region" description="Basic residues" evidence="1">
    <location>
        <begin position="109"/>
        <end position="125"/>
    </location>
</feature>
<name>A0A1Y2HJH4_9FUNG</name>
<accession>A0A1Y2HJH4</accession>
<feature type="compositionally biased region" description="Acidic residues" evidence="1">
    <location>
        <begin position="90"/>
        <end position="103"/>
    </location>
</feature>
<organism evidence="2 3">
    <name type="scientific">Catenaria anguillulae PL171</name>
    <dbReference type="NCBI Taxonomy" id="765915"/>
    <lineage>
        <taxon>Eukaryota</taxon>
        <taxon>Fungi</taxon>
        <taxon>Fungi incertae sedis</taxon>
        <taxon>Blastocladiomycota</taxon>
        <taxon>Blastocladiomycetes</taxon>
        <taxon>Blastocladiales</taxon>
        <taxon>Catenariaceae</taxon>
        <taxon>Catenaria</taxon>
    </lineage>
</organism>
<dbReference type="InterPro" id="IPR012337">
    <property type="entry name" value="RNaseH-like_sf"/>
</dbReference>
<dbReference type="SUPFAM" id="SSF53098">
    <property type="entry name" value="Ribonuclease H-like"/>
    <property type="match status" value="1"/>
</dbReference>
<feature type="compositionally biased region" description="Basic residues" evidence="1">
    <location>
        <begin position="60"/>
        <end position="77"/>
    </location>
</feature>
<dbReference type="GO" id="GO:0003676">
    <property type="term" value="F:nucleic acid binding"/>
    <property type="evidence" value="ECO:0007669"/>
    <property type="project" value="InterPro"/>
</dbReference>
<feature type="region of interest" description="Disordered" evidence="1">
    <location>
        <begin position="54"/>
        <end position="166"/>
    </location>
</feature>
<comment type="caution">
    <text evidence="2">The sequence shown here is derived from an EMBL/GenBank/DDBJ whole genome shotgun (WGS) entry which is preliminary data.</text>
</comment>
<dbReference type="Gene3D" id="3.30.420.10">
    <property type="entry name" value="Ribonuclease H-like superfamily/Ribonuclease H"/>
    <property type="match status" value="1"/>
</dbReference>
<dbReference type="InterPro" id="IPR036397">
    <property type="entry name" value="RNaseH_sf"/>
</dbReference>
<reference evidence="2 3" key="1">
    <citation type="submission" date="2016-07" db="EMBL/GenBank/DDBJ databases">
        <title>Pervasive Adenine N6-methylation of Active Genes in Fungi.</title>
        <authorList>
            <consortium name="DOE Joint Genome Institute"/>
            <person name="Mondo S.J."/>
            <person name="Dannebaum R.O."/>
            <person name="Kuo R.C."/>
            <person name="Labutti K."/>
            <person name="Haridas S."/>
            <person name="Kuo A."/>
            <person name="Salamov A."/>
            <person name="Ahrendt S.R."/>
            <person name="Lipzen A."/>
            <person name="Sullivan W."/>
            <person name="Andreopoulos W.B."/>
            <person name="Clum A."/>
            <person name="Lindquist E."/>
            <person name="Daum C."/>
            <person name="Ramamoorthy G.K."/>
            <person name="Gryganskyi A."/>
            <person name="Culley D."/>
            <person name="Magnuson J.K."/>
            <person name="James T.Y."/>
            <person name="O'Malley M.A."/>
            <person name="Stajich J.E."/>
            <person name="Spatafora J.W."/>
            <person name="Visel A."/>
            <person name="Grigoriev I.V."/>
        </authorList>
    </citation>
    <scope>NUCLEOTIDE SEQUENCE [LARGE SCALE GENOMIC DNA]</scope>
    <source>
        <strain evidence="2 3">PL171</strain>
    </source>
</reference>
<dbReference type="AlphaFoldDB" id="A0A1Y2HJH4"/>
<proteinExistence type="predicted"/>
<protein>
    <submittedName>
        <fullName evidence="2">Uncharacterized protein</fullName>
    </submittedName>
</protein>
<evidence type="ECO:0000313" key="2">
    <source>
        <dbReference type="EMBL" id="ORZ33242.1"/>
    </source>
</evidence>
<dbReference type="EMBL" id="MCFL01000037">
    <property type="protein sequence ID" value="ORZ33242.1"/>
    <property type="molecule type" value="Genomic_DNA"/>
</dbReference>
<evidence type="ECO:0000256" key="1">
    <source>
        <dbReference type="SAM" id="MobiDB-lite"/>
    </source>
</evidence>
<dbReference type="Proteomes" id="UP000193411">
    <property type="component" value="Unassembled WGS sequence"/>
</dbReference>
<keyword evidence="3" id="KW-1185">Reference proteome</keyword>
<evidence type="ECO:0000313" key="3">
    <source>
        <dbReference type="Proteomes" id="UP000193411"/>
    </source>
</evidence>
<sequence>MNAVDGIADAMTHQMLLDDDLSAASAAISTGPAADSGPSYDALSLAGIDFTSQATSHTSRAMRRRRQRGRARQRQRHLHDAQNPLALGDGDGDGGGEDGDWDNDYTRSKSVHPHPHPHAHAHHHHAPENGNQAPKKAARAVSTPPPPRGDKRINASGTHHDLSLGPRRRAAPLASRHFTGPLPPPTKAACLIAPDPGLHPARPSLRIHLTHTYPDIDLVLATSWPEVDVHLPWLLADSLESGGFPTQDDPASARNQPIYLLGMDTETYPSRPLLATTSVHKHIQPPTFLHDPNYPSTIQLASRSRILIIPIHWLARQHGPASISPALRALFANPQVKFTGVALQSDLEPLYKALGIPKITPSGRVVDLELVVRDWRVPAGLDELGFQFTPLLSTSTHARIDAVHGGIHIDTHPHDRNAYLHDEDALLCLGHPAQPGYPQVHVAGWKSTPLSMATNWDVNPARWTVAMATYAGLDALVSRAVGFAIGPVVDPRTWTLASDSETPVVLAVNPTYRPFHVRLSTAIALAQPSQHGVADSLANAGQDGVSPLVWIRHMLAFLHVRHARPMRVGNAHGWILGMSSVQHHVKSLRLMRGIRNKQALMDRAVEWMVSTGLIEWIELPSITRGGAMEKFITHVHVDRDVVPLPRDQVAKPTTAALVAFLVEELPRIPGSARSLLTRAAAIECLAWTHPELALLAEPLARQVAADWVRELLGQRDWDQLASDWAGKVKALERALVNRLGVEADLGVERRAKDRERERRKKAGKKGKAPAVVKVLSLADIMGGEDSD</sequence>
<gene>
    <name evidence="2" type="ORF">BCR44DRAFT_27331</name>
</gene>
<feature type="compositionally biased region" description="Basic and acidic residues" evidence="1">
    <location>
        <begin position="148"/>
        <end position="162"/>
    </location>
</feature>